<feature type="signal peptide" evidence="1">
    <location>
        <begin position="1"/>
        <end position="17"/>
    </location>
</feature>
<evidence type="ECO:0000313" key="2">
    <source>
        <dbReference type="Proteomes" id="UP000036681"/>
    </source>
</evidence>
<dbReference type="Proteomes" id="UP000036681">
    <property type="component" value="Unplaced"/>
</dbReference>
<feature type="chain" id="PRO_5005656736" evidence="1">
    <location>
        <begin position="18"/>
        <end position="68"/>
    </location>
</feature>
<proteinExistence type="predicted"/>
<dbReference type="WBParaSite" id="ALUE_0000788301-mRNA-1">
    <property type="protein sequence ID" value="ALUE_0000788301-mRNA-1"/>
    <property type="gene ID" value="ALUE_0000788301"/>
</dbReference>
<dbReference type="AlphaFoldDB" id="A0A0M3HX81"/>
<sequence length="68" mass="7869">MFFEVCLIPFLRSCFFAIYFQIHCDGFITERPGPRGSPRMRAVSLRLSRQHALVAKCVDFQTDSPMRA</sequence>
<accession>A0A0M3HX81</accession>
<keyword evidence="1" id="KW-0732">Signal</keyword>
<name>A0A0M3HX81_ASCLU</name>
<evidence type="ECO:0000313" key="3">
    <source>
        <dbReference type="WBParaSite" id="ALUE_0000788301-mRNA-1"/>
    </source>
</evidence>
<reference evidence="3" key="1">
    <citation type="submission" date="2017-02" db="UniProtKB">
        <authorList>
            <consortium name="WormBaseParasite"/>
        </authorList>
    </citation>
    <scope>IDENTIFICATION</scope>
</reference>
<organism evidence="2 3">
    <name type="scientific">Ascaris lumbricoides</name>
    <name type="common">Giant roundworm</name>
    <dbReference type="NCBI Taxonomy" id="6252"/>
    <lineage>
        <taxon>Eukaryota</taxon>
        <taxon>Metazoa</taxon>
        <taxon>Ecdysozoa</taxon>
        <taxon>Nematoda</taxon>
        <taxon>Chromadorea</taxon>
        <taxon>Rhabditida</taxon>
        <taxon>Spirurina</taxon>
        <taxon>Ascaridomorpha</taxon>
        <taxon>Ascaridoidea</taxon>
        <taxon>Ascarididae</taxon>
        <taxon>Ascaris</taxon>
    </lineage>
</organism>
<keyword evidence="2" id="KW-1185">Reference proteome</keyword>
<evidence type="ECO:0000256" key="1">
    <source>
        <dbReference type="SAM" id="SignalP"/>
    </source>
</evidence>
<protein>
    <submittedName>
        <fullName evidence="3">Secreted protein</fullName>
    </submittedName>
</protein>